<keyword evidence="2" id="KW-1185">Reference proteome</keyword>
<dbReference type="EMBL" id="SNVJ01000025">
    <property type="protein sequence ID" value="MXP65678.1"/>
    <property type="molecule type" value="Genomic_DNA"/>
</dbReference>
<protein>
    <recommendedName>
        <fullName evidence="3">Tripartite tricarboxylate transporter substrate binding protein</fullName>
    </recommendedName>
</protein>
<dbReference type="OrthoDB" id="7239404at2"/>
<name>A0A845BFN6_9PROT</name>
<gene>
    <name evidence="1" type="ORF">E0493_20210</name>
</gene>
<organism evidence="1 2">
    <name type="scientific">Teichococcus coralli</name>
    <dbReference type="NCBI Taxonomy" id="2545983"/>
    <lineage>
        <taxon>Bacteria</taxon>
        <taxon>Pseudomonadati</taxon>
        <taxon>Pseudomonadota</taxon>
        <taxon>Alphaproteobacteria</taxon>
        <taxon>Acetobacterales</taxon>
        <taxon>Roseomonadaceae</taxon>
        <taxon>Roseomonas</taxon>
    </lineage>
</organism>
<dbReference type="AlphaFoldDB" id="A0A845BFN6"/>
<proteinExistence type="predicted"/>
<reference evidence="1 2" key="1">
    <citation type="submission" date="2019-03" db="EMBL/GenBank/DDBJ databases">
        <title>Roseomonas sp. a novel Roseomonas species isolated from Sea whip Gorgonian.</title>
        <authorList>
            <person name="Li F."/>
            <person name="Pan X."/>
            <person name="Huang S."/>
            <person name="Li Z."/>
            <person name="Meng B."/>
        </authorList>
    </citation>
    <scope>NUCLEOTIDE SEQUENCE [LARGE SCALE GENOMIC DNA]</scope>
    <source>
        <strain evidence="1 2">M0104</strain>
    </source>
</reference>
<sequence length="308" mass="32053">MAQPQPAALAPDRTTLLLPGPEGGVVARWAQDVTTRLARGLPHAVALHSLVLGGPDGVTAANRFATMESGEGRLLLAMPGLAAQARLIGESRAQFDPEGWLPICVSCQPAVLAGRGRYPLAGNRPLRLALSTPGAPETAALLALDLLGHPAVPLFNLTGPAAEAALAANEADAMVIASPAALRRAAELGLTPWLELEVPGRRDYPELPSTGMAITHPVPLAAAEAGFAALRLRTALMLPPLTSADVVAAWRRAALRWQEEETHQSADGAALALVGAEARAVTSALTPSPTAVLAYREWLLRRLGFQAA</sequence>
<dbReference type="RefSeq" id="WP_160939085.1">
    <property type="nucleotide sequence ID" value="NZ_SNVJ01000025.1"/>
</dbReference>
<evidence type="ECO:0008006" key="3">
    <source>
        <dbReference type="Google" id="ProtNLM"/>
    </source>
</evidence>
<accession>A0A845BFN6</accession>
<evidence type="ECO:0000313" key="1">
    <source>
        <dbReference type="EMBL" id="MXP65678.1"/>
    </source>
</evidence>
<comment type="caution">
    <text evidence="1">The sequence shown here is derived from an EMBL/GenBank/DDBJ whole genome shotgun (WGS) entry which is preliminary data.</text>
</comment>
<evidence type="ECO:0000313" key="2">
    <source>
        <dbReference type="Proteomes" id="UP000460715"/>
    </source>
</evidence>
<dbReference type="Proteomes" id="UP000460715">
    <property type="component" value="Unassembled WGS sequence"/>
</dbReference>